<dbReference type="Proteomes" id="UP000018851">
    <property type="component" value="Chromosome"/>
</dbReference>
<accession>W0A6J0</accession>
<reference evidence="2 3" key="1">
    <citation type="submission" date="2013-07" db="EMBL/GenBank/DDBJ databases">
        <title>Completed genome of Sphingomonas sanxanigenens NX02.</title>
        <authorList>
            <person name="Ma T."/>
            <person name="Huang H."/>
            <person name="Wu M."/>
            <person name="Li X."/>
            <person name="Li G."/>
        </authorList>
    </citation>
    <scope>NUCLEOTIDE SEQUENCE [LARGE SCALE GENOMIC DNA]</scope>
    <source>
        <strain evidence="2 3">NX02</strain>
    </source>
</reference>
<keyword evidence="1" id="KW-0812">Transmembrane</keyword>
<evidence type="ECO:0000313" key="3">
    <source>
        <dbReference type="Proteomes" id="UP000018851"/>
    </source>
</evidence>
<dbReference type="PATRIC" id="fig|1123269.5.peg.912"/>
<sequence length="140" mass="15050">MRRIAYRERRWRSRRSLVATEEMMMKARHIGYAIGAASVAAGVIDLVVRRRRIARTPAPLATAFAAPPVIAPPVIADRSGPVWTRFAADVTDLGTLAVAAARSDGQKRGQALTAFALVALVATADYLAARAVQRRSLGLA</sequence>
<dbReference type="STRING" id="1123269.NX02_04695"/>
<gene>
    <name evidence="2" type="ORF">NX02_04695</name>
</gene>
<dbReference type="AlphaFoldDB" id="W0A6J0"/>
<keyword evidence="1" id="KW-1133">Transmembrane helix</keyword>
<keyword evidence="1" id="KW-0472">Membrane</keyword>
<dbReference type="KEGG" id="ssan:NX02_04695"/>
<organism evidence="2 3">
    <name type="scientific">Sphingomonas sanxanigenens DSM 19645 = NX02</name>
    <dbReference type="NCBI Taxonomy" id="1123269"/>
    <lineage>
        <taxon>Bacteria</taxon>
        <taxon>Pseudomonadati</taxon>
        <taxon>Pseudomonadota</taxon>
        <taxon>Alphaproteobacteria</taxon>
        <taxon>Sphingomonadales</taxon>
        <taxon>Sphingomonadaceae</taxon>
        <taxon>Sphingomonas</taxon>
    </lineage>
</organism>
<dbReference type="HOGENOM" id="CLU_1833936_0_0_5"/>
<evidence type="ECO:0000256" key="1">
    <source>
        <dbReference type="SAM" id="Phobius"/>
    </source>
</evidence>
<protein>
    <submittedName>
        <fullName evidence="2">Uncharacterized protein</fullName>
    </submittedName>
</protein>
<evidence type="ECO:0000313" key="2">
    <source>
        <dbReference type="EMBL" id="AHE52681.1"/>
    </source>
</evidence>
<keyword evidence="3" id="KW-1185">Reference proteome</keyword>
<dbReference type="EMBL" id="CP006644">
    <property type="protein sequence ID" value="AHE52681.1"/>
    <property type="molecule type" value="Genomic_DNA"/>
</dbReference>
<name>W0A6J0_9SPHN</name>
<proteinExistence type="predicted"/>
<feature type="transmembrane region" description="Helical" evidence="1">
    <location>
        <begin position="30"/>
        <end position="48"/>
    </location>
</feature>